<dbReference type="EMBL" id="NUEQ01000007">
    <property type="protein sequence ID" value="PEJ36864.1"/>
    <property type="molecule type" value="Genomic_DNA"/>
</dbReference>
<accession>A0AAX0RST5</accession>
<organism evidence="2 3">
    <name type="scientific">Peribacillus butanolivorans</name>
    <dbReference type="NCBI Taxonomy" id="421767"/>
    <lineage>
        <taxon>Bacteria</taxon>
        <taxon>Bacillati</taxon>
        <taxon>Bacillota</taxon>
        <taxon>Bacilli</taxon>
        <taxon>Bacillales</taxon>
        <taxon>Bacillaceae</taxon>
        <taxon>Peribacillus</taxon>
    </lineage>
</organism>
<gene>
    <name evidence="2" type="ORF">CN689_03195</name>
</gene>
<protein>
    <recommendedName>
        <fullName evidence="1">DUF2268 domain-containing protein</fullName>
    </recommendedName>
</protein>
<sequence length="256" mass="30382">MGVISTNEWLKKDFDRPVQMMDRLKDKFNNNINGDMIYRHLQKHGMYSPNQKTKNTWGNLTENNVWEKTQSLFTSYKKLWEGPDVPIYIFPLMSSGMWKQSIETKSGLAFKDKLFLFYDNGIAEKEIEALLIHEYHHVCRLHQLKKEQKDYTLLDTMIMEGLAERTVRKYLGTEYLAKWTKLYREDKLRGFWSKHLKAKHTIKRTDPLHDVLLLGKKGYPYMLGYCTGYYLAKNAEKLSVKKSFIIQSEKFLTEKN</sequence>
<proteinExistence type="predicted"/>
<dbReference type="Pfam" id="PF10026">
    <property type="entry name" value="DUF2268"/>
    <property type="match status" value="1"/>
</dbReference>
<reference evidence="2 3" key="1">
    <citation type="submission" date="2017-09" db="EMBL/GenBank/DDBJ databases">
        <title>Large-scale bioinformatics analysis of Bacillus genomes uncovers conserved roles of natural products in bacterial physiology.</title>
        <authorList>
            <consortium name="Agbiome Team Llc"/>
            <person name="Bleich R.M."/>
            <person name="Kirk G.J."/>
            <person name="Santa Maria K.C."/>
            <person name="Allen S.E."/>
            <person name="Farag S."/>
            <person name="Shank E.A."/>
            <person name="Bowers A."/>
        </authorList>
    </citation>
    <scope>NUCLEOTIDE SEQUENCE [LARGE SCALE GENOMIC DNA]</scope>
    <source>
        <strain evidence="2 3">AFS003229</strain>
    </source>
</reference>
<name>A0AAX0RST5_9BACI</name>
<dbReference type="InterPro" id="IPR018728">
    <property type="entry name" value="DUF2268"/>
</dbReference>
<feature type="domain" description="DUF2268" evidence="1">
    <location>
        <begin position="65"/>
        <end position="251"/>
    </location>
</feature>
<evidence type="ECO:0000313" key="3">
    <source>
        <dbReference type="Proteomes" id="UP000220106"/>
    </source>
</evidence>
<comment type="caution">
    <text evidence="2">The sequence shown here is derived from an EMBL/GenBank/DDBJ whole genome shotgun (WGS) entry which is preliminary data.</text>
</comment>
<dbReference type="AlphaFoldDB" id="A0AAX0RST5"/>
<evidence type="ECO:0000313" key="2">
    <source>
        <dbReference type="EMBL" id="PEJ36864.1"/>
    </source>
</evidence>
<evidence type="ECO:0000259" key="1">
    <source>
        <dbReference type="Pfam" id="PF10026"/>
    </source>
</evidence>
<dbReference type="RefSeq" id="WP_098174866.1">
    <property type="nucleotide sequence ID" value="NZ_NUEQ01000007.1"/>
</dbReference>
<dbReference type="Proteomes" id="UP000220106">
    <property type="component" value="Unassembled WGS sequence"/>
</dbReference>